<organism evidence="1 2">
    <name type="scientific">Symmachiella macrocystis</name>
    <dbReference type="NCBI Taxonomy" id="2527985"/>
    <lineage>
        <taxon>Bacteria</taxon>
        <taxon>Pseudomonadati</taxon>
        <taxon>Planctomycetota</taxon>
        <taxon>Planctomycetia</taxon>
        <taxon>Planctomycetales</taxon>
        <taxon>Planctomycetaceae</taxon>
        <taxon>Symmachiella</taxon>
    </lineage>
</organism>
<proteinExistence type="predicted"/>
<dbReference type="EMBL" id="SJPP01000002">
    <property type="protein sequence ID" value="TWU08825.1"/>
    <property type="molecule type" value="Genomic_DNA"/>
</dbReference>
<sequence length="408" mass="46964">MSPHCLDSAGRKLGLLAVPPPYRSWLTISNDPDFTTIERWRQLHHLIWEELQLPFADAFFISNHNETLPEQVNVRDYPEILQAHPHDTMHTWGDYQDSRSHRFCREDAEQGCEILQHHNIVPRVWTDHSNFSGNLIHRANRKAIPLSVDSSGHEYPNYEYMLDLVHAVGVRYIWDGKLTKTIGQDRHVSLLEWYAARSSNRWISLARAVADVVAKPLWRVVDARAFDYVPVNNRQYEPHSFPDGQTFYRFARYGQWPHADIDGLSTVLARDFIDRLLTIGGTCVVYTHLGKPRADRVDDPQHVPPSTVKALEYLAQLYRRQDLMLSGTAQLLDYLVLRNHVEISNRIDFRPDGVRFETLTPADLAGFSFGVHSDSGDFKVSCLGEPTSCRIEQFGKRIYCVTFPGKDE</sequence>
<dbReference type="RefSeq" id="WP_146372617.1">
    <property type="nucleotide sequence ID" value="NZ_SJPP01000002.1"/>
</dbReference>
<accession>A0A5C6B974</accession>
<evidence type="ECO:0000313" key="1">
    <source>
        <dbReference type="EMBL" id="TWU08825.1"/>
    </source>
</evidence>
<dbReference type="OrthoDB" id="5540948at2"/>
<keyword evidence="2" id="KW-1185">Reference proteome</keyword>
<reference evidence="1 2" key="1">
    <citation type="submission" date="2019-02" db="EMBL/GenBank/DDBJ databases">
        <title>Deep-cultivation of Planctomycetes and their phenomic and genomic characterization uncovers novel biology.</title>
        <authorList>
            <person name="Wiegand S."/>
            <person name="Jogler M."/>
            <person name="Boedeker C."/>
            <person name="Pinto D."/>
            <person name="Vollmers J."/>
            <person name="Rivas-Marin E."/>
            <person name="Kohn T."/>
            <person name="Peeters S.H."/>
            <person name="Heuer A."/>
            <person name="Rast P."/>
            <person name="Oberbeckmann S."/>
            <person name="Bunk B."/>
            <person name="Jeske O."/>
            <person name="Meyerdierks A."/>
            <person name="Storesund J.E."/>
            <person name="Kallscheuer N."/>
            <person name="Luecker S."/>
            <person name="Lage O.M."/>
            <person name="Pohl T."/>
            <person name="Merkel B.J."/>
            <person name="Hornburger P."/>
            <person name="Mueller R.-W."/>
            <person name="Bruemmer F."/>
            <person name="Labrenz M."/>
            <person name="Spormann A.M."/>
            <person name="Op Den Camp H."/>
            <person name="Overmann J."/>
            <person name="Amann R."/>
            <person name="Jetten M.S.M."/>
            <person name="Mascher T."/>
            <person name="Medema M.H."/>
            <person name="Devos D.P."/>
            <person name="Kaster A.-K."/>
            <person name="Ovreas L."/>
            <person name="Rohde M."/>
            <person name="Galperin M.Y."/>
            <person name="Jogler C."/>
        </authorList>
    </citation>
    <scope>NUCLEOTIDE SEQUENCE [LARGE SCALE GENOMIC DNA]</scope>
    <source>
        <strain evidence="1 2">CA54</strain>
    </source>
</reference>
<comment type="caution">
    <text evidence="1">The sequence shown here is derived from an EMBL/GenBank/DDBJ whole genome shotgun (WGS) entry which is preliminary data.</text>
</comment>
<dbReference type="Proteomes" id="UP000320735">
    <property type="component" value="Unassembled WGS sequence"/>
</dbReference>
<gene>
    <name evidence="1" type="ORF">CA54_40620</name>
</gene>
<protein>
    <submittedName>
        <fullName evidence="1">Uncharacterized protein</fullName>
    </submittedName>
</protein>
<dbReference type="AlphaFoldDB" id="A0A5C6B974"/>
<name>A0A5C6B974_9PLAN</name>
<evidence type="ECO:0000313" key="2">
    <source>
        <dbReference type="Proteomes" id="UP000320735"/>
    </source>
</evidence>